<dbReference type="EMBL" id="CP060807">
    <property type="protein sequence ID" value="QNP26838.1"/>
    <property type="molecule type" value="Genomic_DNA"/>
</dbReference>
<proteinExistence type="predicted"/>
<dbReference type="RefSeq" id="WP_060876821.1">
    <property type="nucleotide sequence ID" value="NZ_BQTB01000004.1"/>
</dbReference>
<reference evidence="1 2" key="1">
    <citation type="submission" date="2020-08" db="EMBL/GenBank/DDBJ databases">
        <title>Complete genome sequence of Klebsiella pneumoniae KP2757.</title>
        <authorList>
            <person name="Zhang X."/>
        </authorList>
    </citation>
    <scope>NUCLEOTIDE SEQUENCE [LARGE SCALE GENOMIC DNA]</scope>
    <source>
        <strain evidence="1 2">KP2757</strain>
    </source>
</reference>
<dbReference type="AlphaFoldDB" id="A0A2V3KVX0"/>
<gene>
    <name evidence="1" type="ORF">IAP99_11070</name>
</gene>
<organism evidence="1 2">
    <name type="scientific">Klebsiella variicola</name>
    <dbReference type="NCBI Taxonomy" id="244366"/>
    <lineage>
        <taxon>Bacteria</taxon>
        <taxon>Pseudomonadati</taxon>
        <taxon>Pseudomonadota</taxon>
        <taxon>Gammaproteobacteria</taxon>
        <taxon>Enterobacterales</taxon>
        <taxon>Enterobacteriaceae</taxon>
        <taxon>Klebsiella/Raoultella group</taxon>
        <taxon>Klebsiella</taxon>
        <taxon>Klebsiella pneumoniae complex</taxon>
    </lineage>
</organism>
<sequence>MQEDLEKIREAKAVAEANIVPGVMNPHVSYYEVMLKQGYVVAEGMYQGKNMAILDTYQDWRDIEITTLEAFRERQQSKQTLNIILSVFGFIALCCLMAGVI</sequence>
<accession>A0A2V3KVX0</accession>
<dbReference type="Proteomes" id="UP000516181">
    <property type="component" value="Chromosome"/>
</dbReference>
<name>A0A2V3KVX0_KLEVA</name>
<protein>
    <submittedName>
        <fullName evidence="1">Uncharacterized protein</fullName>
    </submittedName>
</protein>
<evidence type="ECO:0000313" key="1">
    <source>
        <dbReference type="EMBL" id="QNP26838.1"/>
    </source>
</evidence>
<evidence type="ECO:0000313" key="2">
    <source>
        <dbReference type="Proteomes" id="UP000516181"/>
    </source>
</evidence>